<reference evidence="1" key="1">
    <citation type="submission" date="2018-04" db="EMBL/GenBank/DDBJ databases">
        <title>Comparative Analysis of Homologous Sequences of Saccharum officinarum and Saccharum spontaneum Reveals Independent Polyploidization Events.</title>
        <authorList>
            <person name="Sharma A."/>
            <person name="Song J."/>
            <person name="Lin Q."/>
            <person name="Singh R."/>
            <person name="Ramos N."/>
            <person name="Wang K."/>
            <person name="Zhang J."/>
            <person name="Ming R."/>
            <person name="Yu Q."/>
        </authorList>
    </citation>
    <scope>NUCLEOTIDE SEQUENCE</scope>
</reference>
<name>A0A678T4J5_SACSP</name>
<accession>A0A678T4J5</accession>
<protein>
    <submittedName>
        <fullName evidence="1">Uncharacterized protein</fullName>
    </submittedName>
</protein>
<dbReference type="AlphaFoldDB" id="A0A678T4J5"/>
<evidence type="ECO:0000313" key="1">
    <source>
        <dbReference type="EMBL" id="AWA44899.1"/>
    </source>
</evidence>
<sequence>MVSWTKHISAFARSPGRKDVAPNARTLASVLPACADLGARGAHMGMCCCFSGGRAIHGFGLRPGGEPLGLTLFMVRFKQFVGKNQPNP</sequence>
<organism evidence="1">
    <name type="scientific">Saccharum spontaneum</name>
    <name type="common">Wild sugarcane</name>
    <dbReference type="NCBI Taxonomy" id="62335"/>
    <lineage>
        <taxon>Eukaryota</taxon>
        <taxon>Viridiplantae</taxon>
        <taxon>Streptophyta</taxon>
        <taxon>Embryophyta</taxon>
        <taxon>Tracheophyta</taxon>
        <taxon>Spermatophyta</taxon>
        <taxon>Magnoliopsida</taxon>
        <taxon>Liliopsida</taxon>
        <taxon>Poales</taxon>
        <taxon>Poaceae</taxon>
        <taxon>PACMAD clade</taxon>
        <taxon>Panicoideae</taxon>
        <taxon>Andropogonodae</taxon>
        <taxon>Andropogoneae</taxon>
        <taxon>Saccharinae</taxon>
        <taxon>Saccharum</taxon>
        <taxon>Saccharum officinarum species complex</taxon>
    </lineage>
</organism>
<gene>
    <name evidence="1" type="ORF">SS16G14_000006</name>
</gene>
<proteinExistence type="predicted"/>
<dbReference type="EMBL" id="MH182540">
    <property type="protein sequence ID" value="AWA44899.1"/>
    <property type="molecule type" value="Genomic_DNA"/>
</dbReference>